<dbReference type="GO" id="GO:0005886">
    <property type="term" value="C:plasma membrane"/>
    <property type="evidence" value="ECO:0007669"/>
    <property type="project" value="UniProtKB-SubCell"/>
</dbReference>
<evidence type="ECO:0000256" key="1">
    <source>
        <dbReference type="ARBA" id="ARBA00004651"/>
    </source>
</evidence>
<keyword evidence="4" id="KW-0812">Transmembrane</keyword>
<protein>
    <submittedName>
        <fullName evidence="7">MFS transporter</fullName>
    </submittedName>
</protein>
<evidence type="ECO:0000313" key="8">
    <source>
        <dbReference type="Proteomes" id="UP000297736"/>
    </source>
</evidence>
<evidence type="ECO:0000256" key="3">
    <source>
        <dbReference type="ARBA" id="ARBA00022475"/>
    </source>
</evidence>
<accession>A0A368M3J5</accession>
<evidence type="ECO:0000256" key="6">
    <source>
        <dbReference type="ARBA" id="ARBA00023136"/>
    </source>
</evidence>
<comment type="caution">
    <text evidence="7">The sequence shown here is derived from an EMBL/GenBank/DDBJ whole genome shotgun (WGS) entry which is preliminary data.</text>
</comment>
<dbReference type="InterPro" id="IPR005829">
    <property type="entry name" value="Sugar_transporter_CS"/>
</dbReference>
<proteinExistence type="predicted"/>
<gene>
    <name evidence="7" type="ORF">EB834_17540</name>
</gene>
<keyword evidence="5" id="KW-1133">Transmembrane helix</keyword>
<evidence type="ECO:0000313" key="7">
    <source>
        <dbReference type="EMBL" id="TGD36972.1"/>
    </source>
</evidence>
<evidence type="ECO:0000256" key="4">
    <source>
        <dbReference type="ARBA" id="ARBA00022692"/>
    </source>
</evidence>
<sequence length="426" mass="44244">MVPKVSNTMEEASVSAVQLAPTYVWWSRERWRLRLVLIATSAMMAGASAPSPFYPVIQADFGFAPVMITVVFAAYAVALLAALLTAGALSDHIGRRPVICAAFVVLAISMFLFWHADSAATLILSRVVQGIASGILLSTLSATVVDLELPHKPGSASSWNAISAMAGLAIGGLFAGATLAVFVDGNGAAVVFGTLVATYLLLAGIIWILPETSARRRGAWASLLPRAALPREVRKAFLFAVPAFIAGWATGGLYLSLGANIITSEFHSSSHLVSGLIVTMLAGAGGLAGFFMRNRSARTVTLYGTISLAVGSTLTLVALTLTSPELYCLAVIITGTGFGTAFPGALKTIQAVVKPEANAEVMAAVFVVCYLAFGLPVVIAGVLVPAIGLFATACWYGGFVALLALCAALLRWFSGGGRHFADTQSA</sequence>
<organism evidence="7 8">
    <name type="scientific">Brevibacterium aurantiacum</name>
    <dbReference type="NCBI Taxonomy" id="273384"/>
    <lineage>
        <taxon>Bacteria</taxon>
        <taxon>Bacillati</taxon>
        <taxon>Actinomycetota</taxon>
        <taxon>Actinomycetes</taxon>
        <taxon>Micrococcales</taxon>
        <taxon>Brevibacteriaceae</taxon>
        <taxon>Brevibacterium</taxon>
    </lineage>
</organism>
<keyword evidence="3" id="KW-1003">Cell membrane</keyword>
<dbReference type="InterPro" id="IPR036259">
    <property type="entry name" value="MFS_trans_sf"/>
</dbReference>
<dbReference type="PROSITE" id="PS00216">
    <property type="entry name" value="SUGAR_TRANSPORT_1"/>
    <property type="match status" value="1"/>
</dbReference>
<dbReference type="PANTHER" id="PTHR23517">
    <property type="entry name" value="RESISTANCE PROTEIN MDTM, PUTATIVE-RELATED-RELATED"/>
    <property type="match status" value="1"/>
</dbReference>
<dbReference type="SUPFAM" id="SSF103473">
    <property type="entry name" value="MFS general substrate transporter"/>
    <property type="match status" value="1"/>
</dbReference>
<keyword evidence="6" id="KW-0472">Membrane</keyword>
<evidence type="ECO:0000256" key="2">
    <source>
        <dbReference type="ARBA" id="ARBA00022448"/>
    </source>
</evidence>
<keyword evidence="2" id="KW-0813">Transport</keyword>
<dbReference type="EMBL" id="RHFF01000021">
    <property type="protein sequence ID" value="TGD36972.1"/>
    <property type="molecule type" value="Genomic_DNA"/>
</dbReference>
<dbReference type="PANTHER" id="PTHR23517:SF13">
    <property type="entry name" value="MAJOR FACILITATOR SUPERFAMILY MFS_1"/>
    <property type="match status" value="1"/>
</dbReference>
<dbReference type="InterPro" id="IPR020846">
    <property type="entry name" value="MFS_dom"/>
</dbReference>
<dbReference type="Proteomes" id="UP000297736">
    <property type="component" value="Unassembled WGS sequence"/>
</dbReference>
<dbReference type="AlphaFoldDB" id="A0A368M3J5"/>
<dbReference type="InterPro" id="IPR050171">
    <property type="entry name" value="MFS_Transporters"/>
</dbReference>
<comment type="subcellular location">
    <subcellularLocation>
        <location evidence="1">Cell membrane</location>
        <topology evidence="1">Multi-pass membrane protein</topology>
    </subcellularLocation>
</comment>
<dbReference type="GO" id="GO:0022857">
    <property type="term" value="F:transmembrane transporter activity"/>
    <property type="evidence" value="ECO:0007669"/>
    <property type="project" value="InterPro"/>
</dbReference>
<dbReference type="RefSeq" id="WP_101598734.1">
    <property type="nucleotide sequence ID" value="NZ_AAGP01000031.1"/>
</dbReference>
<name>A0A368M3J5_BREAU</name>
<dbReference type="InterPro" id="IPR011701">
    <property type="entry name" value="MFS"/>
</dbReference>
<dbReference type="Gene3D" id="1.20.1250.20">
    <property type="entry name" value="MFS general substrate transporter like domains"/>
    <property type="match status" value="1"/>
</dbReference>
<reference evidence="7 8" key="1">
    <citation type="submission" date="2018-10" db="EMBL/GenBank/DDBJ databases">
        <title>Brevibacterium genomes from Austrain hard cheese rinds.</title>
        <authorList>
            <person name="Anast J.M."/>
            <person name="Dzieciol M."/>
            <person name="Schultz D.L."/>
            <person name="Mann E."/>
            <person name="Wagner M."/>
            <person name="Schmitz-Esser S."/>
        </authorList>
    </citation>
    <scope>NUCLEOTIDE SEQUENCE [LARGE SCALE GENOMIC DNA]</scope>
    <source>
        <strain evidence="7 8">L261</strain>
    </source>
</reference>
<evidence type="ECO:0000256" key="5">
    <source>
        <dbReference type="ARBA" id="ARBA00022989"/>
    </source>
</evidence>
<dbReference type="Pfam" id="PF07690">
    <property type="entry name" value="MFS_1"/>
    <property type="match status" value="1"/>
</dbReference>
<dbReference type="PROSITE" id="PS50850">
    <property type="entry name" value="MFS"/>
    <property type="match status" value="1"/>
</dbReference>